<protein>
    <submittedName>
        <fullName evidence="2">Putative secreted protein</fullName>
    </submittedName>
</protein>
<dbReference type="AlphaFoldDB" id="A0A2M4D2E3"/>
<sequence>MPQVGHILLALVLWQLLPLARILCTLHLADLLQIAERFVQQKDGIVDQQIDEAQKDRWIFGLDVDDGEPFQLTEPLPLFINFPQIIHNSVHRTSIVKLLLKLYTLARHFNAHENTQQIRNDFQPVRMVGEQRGTETEPSPIGFLRQQALQSLGHPGTQMRIANTLRAAHKNEDHRKDGILCLDVNPQQLAFKVSRKLQITHNVFHDVLRNALKNTRHTIAGQGQLHFFNRLWRITGRTAELIDPARITRTELSQPDGRCFVEL</sequence>
<evidence type="ECO:0000313" key="2">
    <source>
        <dbReference type="EMBL" id="MBW71750.1"/>
    </source>
</evidence>
<dbReference type="EMBL" id="GGFL01007572">
    <property type="protein sequence ID" value="MBW71750.1"/>
    <property type="molecule type" value="Transcribed_RNA"/>
</dbReference>
<reference evidence="2" key="1">
    <citation type="submission" date="2018-01" db="EMBL/GenBank/DDBJ databases">
        <title>An insight into the sialome of Amazonian anophelines.</title>
        <authorList>
            <person name="Ribeiro J.M."/>
            <person name="Scarpassa V."/>
            <person name="Calvo E."/>
        </authorList>
    </citation>
    <scope>NUCLEOTIDE SEQUENCE</scope>
</reference>
<proteinExistence type="predicted"/>
<name>A0A2M4D2E3_ANODA</name>
<organism evidence="2">
    <name type="scientific">Anopheles darlingi</name>
    <name type="common">Mosquito</name>
    <dbReference type="NCBI Taxonomy" id="43151"/>
    <lineage>
        <taxon>Eukaryota</taxon>
        <taxon>Metazoa</taxon>
        <taxon>Ecdysozoa</taxon>
        <taxon>Arthropoda</taxon>
        <taxon>Hexapoda</taxon>
        <taxon>Insecta</taxon>
        <taxon>Pterygota</taxon>
        <taxon>Neoptera</taxon>
        <taxon>Endopterygota</taxon>
        <taxon>Diptera</taxon>
        <taxon>Nematocera</taxon>
        <taxon>Culicoidea</taxon>
        <taxon>Culicidae</taxon>
        <taxon>Anophelinae</taxon>
        <taxon>Anopheles</taxon>
    </lineage>
</organism>
<keyword evidence="1" id="KW-0732">Signal</keyword>
<feature type="chain" id="PRO_5014759891" evidence="1">
    <location>
        <begin position="23"/>
        <end position="263"/>
    </location>
</feature>
<accession>A0A2M4D2E3</accession>
<evidence type="ECO:0000256" key="1">
    <source>
        <dbReference type="SAM" id="SignalP"/>
    </source>
</evidence>
<feature type="signal peptide" evidence="1">
    <location>
        <begin position="1"/>
        <end position="22"/>
    </location>
</feature>